<evidence type="ECO:0000313" key="1">
    <source>
        <dbReference type="EMBL" id="PWB75852.1"/>
    </source>
</evidence>
<dbReference type="Proteomes" id="UP000250918">
    <property type="component" value="Unassembled WGS sequence"/>
</dbReference>
<feature type="non-terminal residue" evidence="1">
    <location>
        <position position="434"/>
    </location>
</feature>
<comment type="caution">
    <text evidence="1">The sequence shown here is derived from an EMBL/GenBank/DDBJ whole genome shotgun (WGS) entry which is preliminary data.</text>
</comment>
<dbReference type="EMBL" id="PQAP01000007">
    <property type="protein sequence ID" value="PWB75852.1"/>
    <property type="molecule type" value="Genomic_DNA"/>
</dbReference>
<gene>
    <name evidence="1" type="ORF">C3F09_01700</name>
</gene>
<accession>A0A855XBT6</accession>
<sequence>MLAGAALLSLQCGSDSPSQPQAQKPDITQFSASPADLVPGDSTLFTYAAVRADSLVLTPPGQRLASATSGSLYVKPVLPTRYTLRAYNASGQDSASVQVTMSTLTPVLTLALSEDTIVTGDSTTLTYTATHTDSVILQSVGKLTPAAGGARVLKPTANTTYVAVAYGLYGRDTAQVSVRVEVPYQIQAPNGGFYKGTMGSSVLNPELRFRVVDFSAATLYKPWIHFSATNGDGVLSADSLQPSSTGFADLNYDFGGKLGRATITATVPGYDTMSVEVRADILTPGASGQGQYVLFSDKYGTVKILNGPPASVDVDPQYCILYANYETAKGVVVVLEDNPCDATANDNEPVQGVIVNTVYAGKTEKGIGIGSTYAQITSAYGQPDSVYIDPNPPPALTLEYWALGMIIYCGTTDSTAFEIHLTKLVGNTPAASLT</sequence>
<reference evidence="1 2" key="1">
    <citation type="journal article" date="2018" name="ISME J.">
        <title>A methanotrophic archaeon couples anaerobic oxidation of methane to Fe(III) reduction.</title>
        <authorList>
            <person name="Cai C."/>
            <person name="Leu A.O."/>
            <person name="Xie G.J."/>
            <person name="Guo J."/>
            <person name="Feng Y."/>
            <person name="Zhao J.X."/>
            <person name="Tyson G.W."/>
            <person name="Yuan Z."/>
            <person name="Hu S."/>
        </authorList>
    </citation>
    <scope>NUCLEOTIDE SEQUENCE [LARGE SCALE GENOMIC DNA]</scope>
    <source>
        <strain evidence="1">FeB_12</strain>
    </source>
</reference>
<dbReference type="AlphaFoldDB" id="A0A855XBT6"/>
<protein>
    <submittedName>
        <fullName evidence="1">Uncharacterized protein</fullName>
    </submittedName>
</protein>
<name>A0A855XBT6_9BACT</name>
<evidence type="ECO:0000313" key="2">
    <source>
        <dbReference type="Proteomes" id="UP000250918"/>
    </source>
</evidence>
<organism evidence="1 2">
    <name type="scientific">candidate division GN15 bacterium</name>
    <dbReference type="NCBI Taxonomy" id="2072418"/>
    <lineage>
        <taxon>Bacteria</taxon>
        <taxon>candidate division GN15</taxon>
    </lineage>
</organism>
<proteinExistence type="predicted"/>